<keyword evidence="2" id="KW-1185">Reference proteome</keyword>
<sequence>MDARHVERLARHTAASALLSSMSDRELALAVATATPLGTGIGGRSMEIDVDGDRVFVKRIPLTDIEMLPQNSFSTANLFELPTFYQYGVGSSGFGAWRELAAHKMTTEWVLDGEFPGFPLMYHWRILSDSAPEGFVDEFGGLERAVTYWEGSPAIRSRLEAIGTCKHSVVVFLEHIPHTLGEWIAQQRNSSDGEAVFLWAENALAQVTEFTSARGFVHFDAHFANILTDGQQLYCADFGLASSSTFDLSTHEATFLSHHLSYDRVYTAGQLLRMLVADKFSESERDALPQSWIEGTRPEGMSPAIEAFVDRHIRPTTVLNSFHRSLVDDTKVTPFPRAEIDRG</sequence>
<dbReference type="RefSeq" id="WP_317566560.1">
    <property type="nucleotide sequence ID" value="NZ_JAWLJX010000015.1"/>
</dbReference>
<dbReference type="Proteomes" id="UP001185755">
    <property type="component" value="Unassembled WGS sequence"/>
</dbReference>
<name>A0ABU4BJZ2_9NOCA</name>
<organism evidence="1 2">
    <name type="scientific">Rhodococcoides yunnanense</name>
    <dbReference type="NCBI Taxonomy" id="278209"/>
    <lineage>
        <taxon>Bacteria</taxon>
        <taxon>Bacillati</taxon>
        <taxon>Actinomycetota</taxon>
        <taxon>Actinomycetes</taxon>
        <taxon>Mycobacteriales</taxon>
        <taxon>Nocardiaceae</taxon>
        <taxon>Rhodococcoides</taxon>
    </lineage>
</organism>
<evidence type="ECO:0000313" key="2">
    <source>
        <dbReference type="Proteomes" id="UP001185755"/>
    </source>
</evidence>
<dbReference type="GO" id="GO:0016301">
    <property type="term" value="F:kinase activity"/>
    <property type="evidence" value="ECO:0007669"/>
    <property type="project" value="UniProtKB-KW"/>
</dbReference>
<keyword evidence="1" id="KW-0808">Transferase</keyword>
<dbReference type="InterPro" id="IPR011009">
    <property type="entry name" value="Kinase-like_dom_sf"/>
</dbReference>
<comment type="caution">
    <text evidence="1">The sequence shown here is derived from an EMBL/GenBank/DDBJ whole genome shotgun (WGS) entry which is preliminary data.</text>
</comment>
<proteinExistence type="predicted"/>
<accession>A0ABU4BJZ2</accession>
<dbReference type="SUPFAM" id="SSF56112">
    <property type="entry name" value="Protein kinase-like (PK-like)"/>
    <property type="match status" value="1"/>
</dbReference>
<protein>
    <submittedName>
        <fullName evidence="1">Protein kinase family protein</fullName>
    </submittedName>
</protein>
<dbReference type="EMBL" id="JAWLJX010000015">
    <property type="protein sequence ID" value="MDV6264542.1"/>
    <property type="molecule type" value="Genomic_DNA"/>
</dbReference>
<evidence type="ECO:0000313" key="1">
    <source>
        <dbReference type="EMBL" id="MDV6264542.1"/>
    </source>
</evidence>
<reference evidence="1 2" key="1">
    <citation type="submission" date="2023-10" db="EMBL/GenBank/DDBJ databases">
        <title>Development of a sustainable strategy for remediation of hydrocarbon-contaminated territories based on the waste exchange concept.</title>
        <authorList>
            <person name="Krivoruchko A."/>
        </authorList>
    </citation>
    <scope>NUCLEOTIDE SEQUENCE [LARGE SCALE GENOMIC DNA]</scope>
    <source>
        <strain evidence="1 2">IEGM 1323</strain>
    </source>
</reference>
<dbReference type="Gene3D" id="1.10.510.10">
    <property type="entry name" value="Transferase(Phosphotransferase) domain 1"/>
    <property type="match status" value="1"/>
</dbReference>
<keyword evidence="1" id="KW-0418">Kinase</keyword>
<gene>
    <name evidence="1" type="ORF">R3P96_24665</name>
</gene>